<comment type="caution">
    <text evidence="1">The sequence shown here is derived from an EMBL/GenBank/DDBJ whole genome shotgun (WGS) entry which is preliminary data.</text>
</comment>
<dbReference type="AlphaFoldDB" id="A0A401IHL9"/>
<accession>A0A401IHL9</accession>
<keyword evidence="2" id="KW-1185">Reference proteome</keyword>
<evidence type="ECO:0000313" key="2">
    <source>
        <dbReference type="Proteomes" id="UP000287247"/>
    </source>
</evidence>
<dbReference type="OrthoDB" id="517263at2"/>
<dbReference type="InterPro" id="IPR029062">
    <property type="entry name" value="Class_I_gatase-like"/>
</dbReference>
<dbReference type="Proteomes" id="UP000287247">
    <property type="component" value="Unassembled WGS sequence"/>
</dbReference>
<dbReference type="PANTHER" id="PTHR34613">
    <property type="entry name" value="SLL0800 PROTEIN"/>
    <property type="match status" value="1"/>
</dbReference>
<dbReference type="PANTHER" id="PTHR34613:SF1">
    <property type="entry name" value="SLL6017 PROTEIN"/>
    <property type="match status" value="1"/>
</dbReference>
<name>A0A401IHL9_APHSA</name>
<organism evidence="1 2">
    <name type="scientific">Aphanothece sacrum FPU1</name>
    <dbReference type="NCBI Taxonomy" id="1920663"/>
    <lineage>
        <taxon>Bacteria</taxon>
        <taxon>Bacillati</taxon>
        <taxon>Cyanobacteriota</taxon>
        <taxon>Cyanophyceae</taxon>
        <taxon>Oscillatoriophycideae</taxon>
        <taxon>Chroococcales</taxon>
        <taxon>Aphanothecaceae</taxon>
        <taxon>Aphanothece</taxon>
    </lineage>
</organism>
<proteinExistence type="predicted"/>
<gene>
    <name evidence="1" type="ORF">AsFPU1_2188</name>
</gene>
<evidence type="ECO:0000313" key="1">
    <source>
        <dbReference type="EMBL" id="GBF80783.1"/>
    </source>
</evidence>
<dbReference type="RefSeq" id="WP_124970553.1">
    <property type="nucleotide sequence ID" value="NZ_BDQK01000013.1"/>
</dbReference>
<sequence length="220" mass="23459">MYDNICKFIVEEFSIDIATWLLGEPVELVELSPKELSLEPIRADSLILRQSKAGHTWTTGTSITFDVATLSTYDGIFLGTPPSVDQNVLINYVNAGGNVYLMAGTGVGGAVGEAANWNTFLNAFGLQFASTYNLIIGNQTISSTHPIFHGVSSLYQNNGNSITDLSLSPAQEVLISSSGQGLYAVYNSGAVPEPLTILGAATAVAFGRGFKRELSKTKKK</sequence>
<dbReference type="EMBL" id="BDQK01000013">
    <property type="protein sequence ID" value="GBF80783.1"/>
    <property type="molecule type" value="Genomic_DNA"/>
</dbReference>
<dbReference type="InterPro" id="IPR026374">
    <property type="entry name" value="Cyano_PEP"/>
</dbReference>
<dbReference type="NCBIfam" id="TIGR04155">
    <property type="entry name" value="cyano_PEP"/>
    <property type="match status" value="1"/>
</dbReference>
<protein>
    <submittedName>
        <fullName evidence="1">Two-component response regulator</fullName>
    </submittedName>
</protein>
<reference evidence="2" key="1">
    <citation type="submission" date="2017-05" db="EMBL/GenBank/DDBJ databases">
        <title>Physiological properties and genetic analysis related to exopolysaccharide production of fresh-water unicellular cyanobacterium Aphanothece sacrum, Suizenji Nori, that has been cultured as a food source in Japan.</title>
        <authorList>
            <person name="Kanesaki Y."/>
            <person name="Yoshikawa S."/>
            <person name="Ohki K."/>
        </authorList>
    </citation>
    <scope>NUCLEOTIDE SEQUENCE [LARGE SCALE GENOMIC DNA]</scope>
    <source>
        <strain evidence="2">FPU1</strain>
    </source>
</reference>
<dbReference type="SUPFAM" id="SSF52317">
    <property type="entry name" value="Class I glutamine amidotransferase-like"/>
    <property type="match status" value="1"/>
</dbReference>